<dbReference type="InterPro" id="IPR017853">
    <property type="entry name" value="GH"/>
</dbReference>
<evidence type="ECO:0000313" key="3">
    <source>
        <dbReference type="Proteomes" id="UP000050514"/>
    </source>
</evidence>
<gene>
    <name evidence="2" type="ORF">AC812_10275</name>
</gene>
<dbReference type="InterPro" id="IPR037401">
    <property type="entry name" value="SnoaL-like"/>
</dbReference>
<dbReference type="Pfam" id="PF12680">
    <property type="entry name" value="SnoaL_2"/>
    <property type="match status" value="1"/>
</dbReference>
<dbReference type="OrthoDB" id="1877836at2"/>
<dbReference type="RefSeq" id="WP_061915794.1">
    <property type="nucleotide sequence ID" value="NZ_DF967971.1"/>
</dbReference>
<dbReference type="AlphaFoldDB" id="A0A0P6X1U0"/>
<dbReference type="InterPro" id="IPR032710">
    <property type="entry name" value="NTF2-like_dom_sf"/>
</dbReference>
<dbReference type="EMBL" id="LGHJ01000016">
    <property type="protein sequence ID" value="KPL74903.1"/>
    <property type="molecule type" value="Genomic_DNA"/>
</dbReference>
<organism evidence="2 3">
    <name type="scientific">Bellilinea caldifistulae</name>
    <dbReference type="NCBI Taxonomy" id="360411"/>
    <lineage>
        <taxon>Bacteria</taxon>
        <taxon>Bacillati</taxon>
        <taxon>Chloroflexota</taxon>
        <taxon>Anaerolineae</taxon>
        <taxon>Anaerolineales</taxon>
        <taxon>Anaerolineaceae</taxon>
        <taxon>Bellilinea</taxon>
    </lineage>
</organism>
<accession>A0A0P6X1U0</accession>
<protein>
    <recommendedName>
        <fullName evidence="1">SnoaL-like domain-containing protein</fullName>
    </recommendedName>
</protein>
<dbReference type="STRING" id="360411.AC812_10275"/>
<dbReference type="Proteomes" id="UP000050514">
    <property type="component" value="Unassembled WGS sequence"/>
</dbReference>
<evidence type="ECO:0000313" key="2">
    <source>
        <dbReference type="EMBL" id="KPL74903.1"/>
    </source>
</evidence>
<reference evidence="2 3" key="1">
    <citation type="submission" date="2015-07" db="EMBL/GenBank/DDBJ databases">
        <title>Draft genome of Bellilinea caldifistulae DSM 17877.</title>
        <authorList>
            <person name="Hemp J."/>
            <person name="Ward L.M."/>
            <person name="Pace L.A."/>
            <person name="Fischer W.W."/>
        </authorList>
    </citation>
    <scope>NUCLEOTIDE SEQUENCE [LARGE SCALE GENOMIC DNA]</scope>
    <source>
        <strain evidence="2 3">GOMI-1</strain>
    </source>
</reference>
<dbReference type="SUPFAM" id="SSF51445">
    <property type="entry name" value="(Trans)glycosidases"/>
    <property type="match status" value="1"/>
</dbReference>
<dbReference type="Gene3D" id="3.10.450.50">
    <property type="match status" value="1"/>
</dbReference>
<keyword evidence="3" id="KW-1185">Reference proteome</keyword>
<sequence length="367" mass="41677">MNGLAGKGFFIWKIQDCEGGNPQAIAEAAQRAGFTHVLIKIADGGWPVNIDRKTNTDLLPPVVQALREKNIRVWGWHYVYGNDPLAEANVAIRRIQQFQLDGYVVDAEIEYKQAGRDRAARRFMGKLREALPNIPIALSSYRFPSYHPQLPWKTFLEFADYNMPQVYWEKAHNPEAQLRRSVREFQNMTPFRPVIPTGPTYKTGGWAPTEQDILEFLRTVQALGLSGVNFFSWDECRKQTPALWDVIAQFSWSPQPPPPDIVDLYFQALNLHDPSLMLHLYHPDAVHITPARVIQGSQAIRAWYTTLFNDLLPQASFTLTHTTQSGSTRHFNWTAQSGNATVKNGADTFGIMDGKIAYHYTNFTISA</sequence>
<comment type="caution">
    <text evidence="2">The sequence shown here is derived from an EMBL/GenBank/DDBJ whole genome shotgun (WGS) entry which is preliminary data.</text>
</comment>
<evidence type="ECO:0000259" key="1">
    <source>
        <dbReference type="Pfam" id="PF12680"/>
    </source>
</evidence>
<name>A0A0P6X1U0_9CHLR</name>
<proteinExistence type="predicted"/>
<feature type="domain" description="SnoaL-like" evidence="1">
    <location>
        <begin position="264"/>
        <end position="359"/>
    </location>
</feature>
<dbReference type="SUPFAM" id="SSF54427">
    <property type="entry name" value="NTF2-like"/>
    <property type="match status" value="1"/>
</dbReference>